<evidence type="ECO:0000256" key="2">
    <source>
        <dbReference type="ARBA" id="ARBA00012438"/>
    </source>
</evidence>
<dbReference type="Gene3D" id="3.30.450.20">
    <property type="entry name" value="PAS domain"/>
    <property type="match status" value="1"/>
</dbReference>
<reference evidence="9 10" key="1">
    <citation type="submission" date="2017-07" db="EMBL/GenBank/DDBJ databases">
        <title>Phylogenetic study on the rhizospheric bacterium Ochrobactrum sp. A44.</title>
        <authorList>
            <person name="Krzyzanowska D.M."/>
            <person name="Ossowicki A."/>
            <person name="Rajewska M."/>
            <person name="Maciag T."/>
            <person name="Kaczynski Z."/>
            <person name="Czerwicka M."/>
            <person name="Jafra S."/>
        </authorList>
    </citation>
    <scope>NUCLEOTIDE SEQUENCE [LARGE SCALE GENOMIC DNA]</scope>
    <source>
        <strain evidence="9 10">DSM 7216</strain>
    </source>
</reference>
<evidence type="ECO:0000256" key="7">
    <source>
        <dbReference type="ARBA" id="ARBA00022840"/>
    </source>
</evidence>
<protein>
    <recommendedName>
        <fullName evidence="2">histidine kinase</fullName>
        <ecNumber evidence="2">2.7.13.3</ecNumber>
    </recommendedName>
</protein>
<dbReference type="Gene3D" id="3.30.565.10">
    <property type="entry name" value="Histidine kinase-like ATPase, C-terminal domain"/>
    <property type="match status" value="1"/>
</dbReference>
<proteinExistence type="predicted"/>
<dbReference type="RefSeq" id="WP_094507715.1">
    <property type="nucleotide sequence ID" value="NZ_JBHEEK010000011.1"/>
</dbReference>
<keyword evidence="3" id="KW-0597">Phosphoprotein</keyword>
<feature type="domain" description="Signal transduction histidine kinase HWE region" evidence="8">
    <location>
        <begin position="167"/>
        <end position="246"/>
    </location>
</feature>
<dbReference type="Pfam" id="PF08448">
    <property type="entry name" value="PAS_4"/>
    <property type="match status" value="1"/>
</dbReference>
<evidence type="ECO:0000256" key="3">
    <source>
        <dbReference type="ARBA" id="ARBA00022553"/>
    </source>
</evidence>
<dbReference type="Proteomes" id="UP000215590">
    <property type="component" value="Unassembled WGS sequence"/>
</dbReference>
<evidence type="ECO:0000259" key="8">
    <source>
        <dbReference type="SMART" id="SM00911"/>
    </source>
</evidence>
<dbReference type="GO" id="GO:0004673">
    <property type="term" value="F:protein histidine kinase activity"/>
    <property type="evidence" value="ECO:0007669"/>
    <property type="project" value="UniProtKB-EC"/>
</dbReference>
<comment type="catalytic activity">
    <reaction evidence="1">
        <text>ATP + protein L-histidine = ADP + protein N-phospho-L-histidine.</text>
        <dbReference type="EC" id="2.7.13.3"/>
    </reaction>
</comment>
<sequence>MNDRVFFIPTTGEAVELIKNIDWSKNPLGVPENWPRPLKTAAQMMLASHFPKAIAWGPKFITLYNDAFKQILGDKQNCMGKPFNEIWSEVWADIGPIAEKAMRGEATFIEDFPLLINRSGFDEQCYFTFCYSPILDEDGSVGGMMDTVIETTGKVEAEKNAQIMNAELAHRIKNTFSIVGAIASQTFKSQDNEEELRSFSRRLFALSSAHKVLQFGKSSSGSLAQIIDEITAALGVDQRIDIEGADIFIGPKAASSASLLIHELTTNAIKYGALSNDTGRISISWNTCDQDGKATLFLNWCEAGGPEISKPDSLGFGSRLIRMGLMGTGNVETDYAPSGLRAKMSAPLHQMQGEGRLYSDV</sequence>
<dbReference type="SMART" id="SM00911">
    <property type="entry name" value="HWE_HK"/>
    <property type="match status" value="1"/>
</dbReference>
<dbReference type="InterPro" id="IPR013656">
    <property type="entry name" value="PAS_4"/>
</dbReference>
<evidence type="ECO:0000256" key="1">
    <source>
        <dbReference type="ARBA" id="ARBA00000085"/>
    </source>
</evidence>
<keyword evidence="4" id="KW-0808">Transferase</keyword>
<dbReference type="PANTHER" id="PTHR41523:SF8">
    <property type="entry name" value="ETHYLENE RESPONSE SENSOR PROTEIN"/>
    <property type="match status" value="1"/>
</dbReference>
<dbReference type="AlphaFoldDB" id="A0A256FIY6"/>
<comment type="caution">
    <text evidence="9">The sequence shown here is derived from an EMBL/GenBank/DDBJ whole genome shotgun (WGS) entry which is preliminary data.</text>
</comment>
<dbReference type="InterPro" id="IPR036890">
    <property type="entry name" value="HATPase_C_sf"/>
</dbReference>
<dbReference type="PANTHER" id="PTHR41523">
    <property type="entry name" value="TWO-COMPONENT SYSTEM SENSOR PROTEIN"/>
    <property type="match status" value="1"/>
</dbReference>
<keyword evidence="10" id="KW-1185">Reference proteome</keyword>
<dbReference type="OrthoDB" id="7185134at2"/>
<gene>
    <name evidence="9" type="ORF">CEV31_2801</name>
</gene>
<evidence type="ECO:0000256" key="5">
    <source>
        <dbReference type="ARBA" id="ARBA00022741"/>
    </source>
</evidence>
<accession>A0A256FIY6</accession>
<evidence type="ECO:0000313" key="9">
    <source>
        <dbReference type="EMBL" id="OYR14797.1"/>
    </source>
</evidence>
<name>A0A256FIY6_9HYPH</name>
<dbReference type="Pfam" id="PF07536">
    <property type="entry name" value="HWE_HK"/>
    <property type="match status" value="1"/>
</dbReference>
<dbReference type="InterPro" id="IPR011102">
    <property type="entry name" value="Sig_transdc_His_kinase_HWE"/>
</dbReference>
<dbReference type="EMBL" id="NNRJ01000051">
    <property type="protein sequence ID" value="OYR14797.1"/>
    <property type="molecule type" value="Genomic_DNA"/>
</dbReference>
<evidence type="ECO:0000256" key="4">
    <source>
        <dbReference type="ARBA" id="ARBA00022679"/>
    </source>
</evidence>
<dbReference type="GO" id="GO:0005524">
    <property type="term" value="F:ATP binding"/>
    <property type="evidence" value="ECO:0007669"/>
    <property type="project" value="UniProtKB-KW"/>
</dbReference>
<keyword evidence="6" id="KW-0418">Kinase</keyword>
<keyword evidence="7" id="KW-0067">ATP-binding</keyword>
<keyword evidence="5" id="KW-0547">Nucleotide-binding</keyword>
<evidence type="ECO:0000313" key="10">
    <source>
        <dbReference type="Proteomes" id="UP000215590"/>
    </source>
</evidence>
<organism evidence="9 10">
    <name type="scientific">Brucella thiophenivorans</name>
    <dbReference type="NCBI Taxonomy" id="571255"/>
    <lineage>
        <taxon>Bacteria</taxon>
        <taxon>Pseudomonadati</taxon>
        <taxon>Pseudomonadota</taxon>
        <taxon>Alphaproteobacteria</taxon>
        <taxon>Hyphomicrobiales</taxon>
        <taxon>Brucellaceae</taxon>
        <taxon>Brucella/Ochrobactrum group</taxon>
        <taxon>Brucella</taxon>
    </lineage>
</organism>
<evidence type="ECO:0000256" key="6">
    <source>
        <dbReference type="ARBA" id="ARBA00022777"/>
    </source>
</evidence>
<dbReference type="EC" id="2.7.13.3" evidence="2"/>